<feature type="region of interest" description="Disordered" evidence="5">
    <location>
        <begin position="1229"/>
        <end position="1283"/>
    </location>
</feature>
<dbReference type="PROSITE" id="PS50853">
    <property type="entry name" value="FN3"/>
    <property type="match status" value="1"/>
</dbReference>
<accession>A0A8B7P5B1</accession>
<sequence>MDTILVARTAAVLLLYCTATAALAILKDSSSHVITAVAGSPTVLPCPTEPLSRPRGSHHQESHNLILVFRDGLSAPVYSWDSRSSNGQDSDRCSKCPSEELKNRAYFWDKDVDLSREQVFAMSEHVSGWQHHVFQANFVSSPEPQSFPSNSTLPRDDLHNGSETEMEPWRPSETGLVLDPLQLSDAGDYICRVDFPRSPTRNTFVQLRVIEPMTSIAVKGFVTNILRDVSITSTITQNSTKTKQLPYVSNGAGSLLKPAFPEGIKILNKSASSSFNPSETANNFQLGSRVDNEVSVRSSDRKHESQAKKSTGSQKIPSPTVLGPYPVGTELLLQCEVIHGSPPPVLRWEDDKGSLIAASALTSGQRRSSISLRLASISLSDVGAYITCVAQNSPLTPVLRETVIIDVAVSTTSIRILAAKEKYISANASKASTSVKSNPEKFVHPLAMSAPKVASVTRDLDLTTLATVRINETSPPVVVFEVDEADEFILMCETAGSRPASPLLWTHGKGSPIDDKFITVTHLPGNSPSLTITKSVLRMRATALMHGELLHCSTVVASIEQPALHPNLTARIRLSVSYAPVVNLTSYSPLTSLSENSSLSLHCAVTAHPPINGHITLFRNNEVVHKWLSSGVNATENKTVTIRVTGEESSGYYSCSARNSVSNTISAPLHVRVNYAPRCAGSPHASYSTRGGEPLLVTCAVASQPRPSVFRWYVIPPNGSEPVEVNPSSHSDLGRSSTIQFVAPLHPPYPKLHCFADNSVGRMAEPCVIDIVPAEQPDPVQSCHVGPYVVADNEETSISVVCVAGRDGGLNQSFTLEVRPTRNPLARPPKALYHRPKPNFDVEGLSPNEEYIFTVTASNARGLSAPFILRYIVPLNEVRAFPSVILHEEITPVLLITFGAMATVITCSIVALLARWFCFKNKSCQVRHPRQRASFTPSNADYTRLQQYSNGSLARGGNTKMPILETSISHSRGMKSCCYADASSCSGDSISRSSCRSTTDTLLWTLPSDPESNLTFRNSGCYHIANLTPPDGVTLHHASRYVYPQRRDVLVTEVHALDSPRSLSRSSAYSTIFKSSSDDCNKSDADRFLDEIDNQSFKTRRCTISANSFNQKCACQTHSRPTTVSLPQRGSRLPVEEESCHTGLFRPNFCDAAEPSSGEHHFLSQSSGMEQEATSTESDCNTDSSNSPLLREISVNPSNIIEQTVGIEQDSCDYNDKSPNFETADSLVLTGKDEWNPEELSSDPNNSESSSEQSSRPPSSVSMATVALNPNFDLDQQLSESDS</sequence>
<feature type="region of interest" description="Disordered" evidence="5">
    <location>
        <begin position="141"/>
        <end position="171"/>
    </location>
</feature>
<evidence type="ECO:0000259" key="6">
    <source>
        <dbReference type="PROSITE" id="PS50835"/>
    </source>
</evidence>
<feature type="compositionally biased region" description="Basic and acidic residues" evidence="5">
    <location>
        <begin position="154"/>
        <end position="170"/>
    </location>
</feature>
<feature type="domain" description="Ig-like" evidence="6">
    <location>
        <begin position="475"/>
        <end position="569"/>
    </location>
</feature>
<feature type="compositionally biased region" description="Polar residues" evidence="5">
    <location>
        <begin position="141"/>
        <end position="153"/>
    </location>
</feature>
<evidence type="ECO:0000313" key="9">
    <source>
        <dbReference type="RefSeq" id="XP_018021127.1"/>
    </source>
</evidence>
<protein>
    <submittedName>
        <fullName evidence="9">Uncharacterized protein LOC108677419</fullName>
    </submittedName>
</protein>
<dbReference type="GO" id="GO:0016020">
    <property type="term" value="C:membrane"/>
    <property type="evidence" value="ECO:0007669"/>
    <property type="project" value="UniProtKB-SubCell"/>
</dbReference>
<dbReference type="Pfam" id="PF13895">
    <property type="entry name" value="Ig_2"/>
    <property type="match status" value="1"/>
</dbReference>
<dbReference type="InterPro" id="IPR003599">
    <property type="entry name" value="Ig_sub"/>
</dbReference>
<evidence type="ECO:0000256" key="5">
    <source>
        <dbReference type="SAM" id="MobiDB-lite"/>
    </source>
</evidence>
<dbReference type="InterPro" id="IPR003961">
    <property type="entry name" value="FN3_dom"/>
</dbReference>
<feature type="compositionally biased region" description="Polar residues" evidence="5">
    <location>
        <begin position="308"/>
        <end position="317"/>
    </location>
</feature>
<dbReference type="InterPro" id="IPR013783">
    <property type="entry name" value="Ig-like_fold"/>
</dbReference>
<feature type="domain" description="Ig-like" evidence="6">
    <location>
        <begin position="580"/>
        <end position="666"/>
    </location>
</feature>
<feature type="compositionally biased region" description="Basic and acidic residues" evidence="5">
    <location>
        <begin position="290"/>
        <end position="307"/>
    </location>
</feature>
<dbReference type="SUPFAM" id="SSF48726">
    <property type="entry name" value="Immunoglobulin"/>
    <property type="match status" value="3"/>
</dbReference>
<dbReference type="GeneID" id="108677419"/>
<keyword evidence="4" id="KW-1015">Disulfide bond</keyword>
<dbReference type="CDD" id="cd00063">
    <property type="entry name" value="FN3"/>
    <property type="match status" value="1"/>
</dbReference>
<dbReference type="Proteomes" id="UP000694843">
    <property type="component" value="Unplaced"/>
</dbReference>
<dbReference type="InterPro" id="IPR013098">
    <property type="entry name" value="Ig_I-set"/>
</dbReference>
<organism evidence="8 9">
    <name type="scientific">Hyalella azteca</name>
    <name type="common">Amphipod</name>
    <dbReference type="NCBI Taxonomy" id="294128"/>
    <lineage>
        <taxon>Eukaryota</taxon>
        <taxon>Metazoa</taxon>
        <taxon>Ecdysozoa</taxon>
        <taxon>Arthropoda</taxon>
        <taxon>Crustacea</taxon>
        <taxon>Multicrustacea</taxon>
        <taxon>Malacostraca</taxon>
        <taxon>Eumalacostraca</taxon>
        <taxon>Peracarida</taxon>
        <taxon>Amphipoda</taxon>
        <taxon>Senticaudata</taxon>
        <taxon>Talitrida</taxon>
        <taxon>Talitroidea</taxon>
        <taxon>Hyalellidae</taxon>
        <taxon>Hyalella</taxon>
    </lineage>
</organism>
<dbReference type="InterPro" id="IPR036116">
    <property type="entry name" value="FN3_sf"/>
</dbReference>
<dbReference type="CDD" id="cd00096">
    <property type="entry name" value="Ig"/>
    <property type="match status" value="1"/>
</dbReference>
<comment type="subcellular location">
    <subcellularLocation>
        <location evidence="1">Membrane</location>
        <topology evidence="1">Single-pass membrane protein</topology>
    </subcellularLocation>
</comment>
<dbReference type="SMART" id="SM00409">
    <property type="entry name" value="IG"/>
    <property type="match status" value="3"/>
</dbReference>
<feature type="domain" description="Fibronectin type-III" evidence="7">
    <location>
        <begin position="784"/>
        <end position="877"/>
    </location>
</feature>
<dbReference type="PROSITE" id="PS50835">
    <property type="entry name" value="IG_LIKE"/>
    <property type="match status" value="3"/>
</dbReference>
<dbReference type="PANTHER" id="PTHR23278:SF19">
    <property type="entry name" value="OBSCURIN"/>
    <property type="match status" value="1"/>
</dbReference>
<gene>
    <name evidence="9" type="primary">LOC108677419</name>
</gene>
<feature type="region of interest" description="Disordered" evidence="5">
    <location>
        <begin position="272"/>
        <end position="321"/>
    </location>
</feature>
<dbReference type="InterPro" id="IPR013162">
    <property type="entry name" value="CD80_C2-set"/>
</dbReference>
<keyword evidence="8" id="KW-1185">Reference proteome</keyword>
<keyword evidence="2" id="KW-0677">Repeat</keyword>
<reference evidence="9" key="1">
    <citation type="submission" date="2025-08" db="UniProtKB">
        <authorList>
            <consortium name="RefSeq"/>
        </authorList>
    </citation>
    <scope>IDENTIFICATION</scope>
    <source>
        <tissue evidence="9">Whole organism</tissue>
    </source>
</reference>
<dbReference type="KEGG" id="hazt:108677419"/>
<dbReference type="GO" id="GO:0030154">
    <property type="term" value="P:cell differentiation"/>
    <property type="evidence" value="ECO:0007669"/>
    <property type="project" value="UniProtKB-ARBA"/>
</dbReference>
<feature type="compositionally biased region" description="Low complexity" evidence="5">
    <location>
        <begin position="1242"/>
        <end position="1262"/>
    </location>
</feature>
<dbReference type="SMART" id="SM00408">
    <property type="entry name" value="IGc2"/>
    <property type="match status" value="2"/>
</dbReference>
<evidence type="ECO:0000256" key="1">
    <source>
        <dbReference type="ARBA" id="ARBA00004167"/>
    </source>
</evidence>
<dbReference type="InterPro" id="IPR003598">
    <property type="entry name" value="Ig_sub2"/>
</dbReference>
<dbReference type="InterPro" id="IPR007110">
    <property type="entry name" value="Ig-like_dom"/>
</dbReference>
<feature type="domain" description="Ig-like" evidence="6">
    <location>
        <begin position="317"/>
        <end position="404"/>
    </location>
</feature>
<evidence type="ECO:0000259" key="7">
    <source>
        <dbReference type="PROSITE" id="PS50853"/>
    </source>
</evidence>
<evidence type="ECO:0000256" key="3">
    <source>
        <dbReference type="ARBA" id="ARBA00023136"/>
    </source>
</evidence>
<dbReference type="InterPro" id="IPR036179">
    <property type="entry name" value="Ig-like_dom_sf"/>
</dbReference>
<dbReference type="OrthoDB" id="6159398at2759"/>
<dbReference type="Pfam" id="PF07679">
    <property type="entry name" value="I-set"/>
    <property type="match status" value="1"/>
</dbReference>
<dbReference type="GO" id="GO:0009653">
    <property type="term" value="P:anatomical structure morphogenesis"/>
    <property type="evidence" value="ECO:0007669"/>
    <property type="project" value="UniProtKB-ARBA"/>
</dbReference>
<evidence type="ECO:0000256" key="2">
    <source>
        <dbReference type="ARBA" id="ARBA00022737"/>
    </source>
</evidence>
<dbReference type="PANTHER" id="PTHR23278">
    <property type="entry name" value="SIDESTEP PROTEIN"/>
    <property type="match status" value="1"/>
</dbReference>
<dbReference type="Gene3D" id="2.60.40.10">
    <property type="entry name" value="Immunoglobulins"/>
    <property type="match status" value="5"/>
</dbReference>
<dbReference type="SUPFAM" id="SSF49265">
    <property type="entry name" value="Fibronectin type III"/>
    <property type="match status" value="1"/>
</dbReference>
<feature type="compositionally biased region" description="Polar residues" evidence="5">
    <location>
        <begin position="272"/>
        <end position="286"/>
    </location>
</feature>
<feature type="region of interest" description="Disordered" evidence="5">
    <location>
        <begin position="1156"/>
        <end position="1196"/>
    </location>
</feature>
<feature type="compositionally biased region" description="Polar residues" evidence="5">
    <location>
        <begin position="1274"/>
        <end position="1283"/>
    </location>
</feature>
<name>A0A8B7P5B1_HYAAZ</name>
<dbReference type="Pfam" id="PF08205">
    <property type="entry name" value="C2-set_2"/>
    <property type="match status" value="1"/>
</dbReference>
<feature type="compositionally biased region" description="Polar residues" evidence="5">
    <location>
        <begin position="1163"/>
        <end position="1188"/>
    </location>
</feature>
<keyword evidence="3" id="KW-0472">Membrane</keyword>
<proteinExistence type="predicted"/>
<evidence type="ECO:0000313" key="8">
    <source>
        <dbReference type="Proteomes" id="UP000694843"/>
    </source>
</evidence>
<dbReference type="RefSeq" id="XP_018021127.1">
    <property type="nucleotide sequence ID" value="XM_018165638.2"/>
</dbReference>
<evidence type="ECO:0000256" key="4">
    <source>
        <dbReference type="ARBA" id="ARBA00023157"/>
    </source>
</evidence>